<organism evidence="1">
    <name type="scientific">Pongo abelii</name>
    <name type="common">Sumatran orangutan</name>
    <name type="synonym">Pongo pygmaeus abelii</name>
    <dbReference type="NCBI Taxonomy" id="9601"/>
    <lineage>
        <taxon>Eukaryota</taxon>
        <taxon>Metazoa</taxon>
        <taxon>Chordata</taxon>
        <taxon>Craniata</taxon>
        <taxon>Vertebrata</taxon>
        <taxon>Euteleostomi</taxon>
        <taxon>Mammalia</taxon>
        <taxon>Eutheria</taxon>
        <taxon>Euarchontoglires</taxon>
        <taxon>Primates</taxon>
        <taxon>Haplorrhini</taxon>
        <taxon>Catarrhini</taxon>
        <taxon>Hominidae</taxon>
        <taxon>Pongo</taxon>
    </lineage>
</organism>
<dbReference type="InterPro" id="IPR033228">
    <property type="entry name" value="SZT2"/>
</dbReference>
<proteinExistence type="predicted"/>
<comment type="caution">
    <text evidence="1">The sequence shown here is derived from an EMBL/GenBank/DDBJ whole genome shotgun (WGS) entry which is preliminary data.</text>
</comment>
<name>A0A2J8SMC6_PONAB</name>
<protein>
    <submittedName>
        <fullName evidence="1">SZT2 isoform 14</fullName>
    </submittedName>
</protein>
<dbReference type="GO" id="GO:0005777">
    <property type="term" value="C:peroxisome"/>
    <property type="evidence" value="ECO:0007669"/>
    <property type="project" value="InterPro"/>
</dbReference>
<dbReference type="EMBL" id="NDHI03003559">
    <property type="protein sequence ID" value="PNJ21918.1"/>
    <property type="molecule type" value="Genomic_DNA"/>
</dbReference>
<dbReference type="PANTHER" id="PTHR14918:SF3">
    <property type="entry name" value="KICSTOR COMPLEX PROTEIN SZT2"/>
    <property type="match status" value="1"/>
</dbReference>
<sequence>FDEVFHALSRCLGGLLRPFRVPGSCIDFQPEIYVTIQAYSSIIGLQSHQVLVQGCLLDPSQREVFLQQIYEQLCLFEDKVATMLQQQYDPQSQAEDQSPESGDLLGRKVGVSMVTADLGLVSMIRQGILALQLLPSNSSAGIIVITDGVTSVPDVAVCETLLNQLRSGTVACSFVQVGGVYSYDCSFGHVPNVELMKFIAMATFGSYLSTCPEPEPGNLGLTVYHRAFLLYSFLRSGEALNPEYYCGERHTEALSTAYLMSTWSLQAATLPWPCAGRSTLKRRCQPTWSAPCRCGFERATVSERSHWPKEGPNWR</sequence>
<dbReference type="PANTHER" id="PTHR14918">
    <property type="entry name" value="KICSTOR COMPLEX PROTEIN SZT2"/>
    <property type="match status" value="1"/>
</dbReference>
<feature type="non-terminal residue" evidence="1">
    <location>
        <position position="1"/>
    </location>
</feature>
<reference evidence="1" key="1">
    <citation type="submission" date="2017-12" db="EMBL/GenBank/DDBJ databases">
        <title>High-resolution comparative analysis of great ape genomes.</title>
        <authorList>
            <person name="Pollen A."/>
            <person name="Hastie A."/>
            <person name="Hormozdiari F."/>
            <person name="Dougherty M."/>
            <person name="Liu R."/>
            <person name="Chaisson M."/>
            <person name="Hoppe E."/>
            <person name="Hill C."/>
            <person name="Pang A."/>
            <person name="Hillier L."/>
            <person name="Baker C."/>
            <person name="Armstrong J."/>
            <person name="Shendure J."/>
            <person name="Paten B."/>
            <person name="Wilson R."/>
            <person name="Chao H."/>
            <person name="Schneider V."/>
            <person name="Ventura M."/>
            <person name="Kronenberg Z."/>
            <person name="Murali S."/>
            <person name="Gordon D."/>
            <person name="Cantsilieris S."/>
            <person name="Munson K."/>
            <person name="Nelson B."/>
            <person name="Raja A."/>
            <person name="Underwood J."/>
            <person name="Diekhans M."/>
            <person name="Fiddes I."/>
            <person name="Haussler D."/>
            <person name="Eichler E."/>
        </authorList>
    </citation>
    <scope>NUCLEOTIDE SEQUENCE [LARGE SCALE GENOMIC DNA]</scope>
    <source>
        <strain evidence="1">Susie</strain>
    </source>
</reference>
<evidence type="ECO:0000313" key="1">
    <source>
        <dbReference type="EMBL" id="PNJ21918.1"/>
    </source>
</evidence>
<accession>A0A2J8SMC6</accession>
<gene>
    <name evidence="1" type="ORF">CR201_G0041956</name>
</gene>
<dbReference type="AlphaFoldDB" id="A0A2J8SMC6"/>